<feature type="domain" description="Sulfotransferase" evidence="3">
    <location>
        <begin position="28"/>
        <end position="219"/>
    </location>
</feature>
<evidence type="ECO:0000313" key="4">
    <source>
        <dbReference type="EMBL" id="ASU84808.1"/>
    </source>
</evidence>
<dbReference type="AlphaFoldDB" id="A0A223S9M1"/>
<dbReference type="Proteomes" id="UP000215005">
    <property type="component" value="Chromosome"/>
</dbReference>
<keyword evidence="5" id="KW-1185">Reference proteome</keyword>
<proteinExistence type="predicted"/>
<dbReference type="RefSeq" id="WP_083920053.1">
    <property type="nucleotide sequence ID" value="NZ_ANBG01000349.1"/>
</dbReference>
<dbReference type="InterPro" id="IPR027417">
    <property type="entry name" value="P-loop_NTPase"/>
</dbReference>
<evidence type="ECO:0000256" key="2">
    <source>
        <dbReference type="ARBA" id="ARBA00023180"/>
    </source>
</evidence>
<dbReference type="GO" id="GO:0008146">
    <property type="term" value="F:sulfotransferase activity"/>
    <property type="evidence" value="ECO:0007669"/>
    <property type="project" value="InterPro"/>
</dbReference>
<dbReference type="InterPro" id="IPR037359">
    <property type="entry name" value="NST/OST"/>
</dbReference>
<keyword evidence="1 4" id="KW-0808">Transferase</keyword>
<dbReference type="InterPro" id="IPR000863">
    <property type="entry name" value="Sulfotransferase_dom"/>
</dbReference>
<organism evidence="4 5">
    <name type="scientific">Nocardiopsis gilva YIM 90087</name>
    <dbReference type="NCBI Taxonomy" id="1235441"/>
    <lineage>
        <taxon>Bacteria</taxon>
        <taxon>Bacillati</taxon>
        <taxon>Actinomycetota</taxon>
        <taxon>Actinomycetes</taxon>
        <taxon>Streptosporangiales</taxon>
        <taxon>Nocardiopsidaceae</taxon>
        <taxon>Nocardiopsis</taxon>
    </lineage>
</organism>
<evidence type="ECO:0000256" key="1">
    <source>
        <dbReference type="ARBA" id="ARBA00022679"/>
    </source>
</evidence>
<dbReference type="SUPFAM" id="SSF52540">
    <property type="entry name" value="P-loop containing nucleoside triphosphate hydrolases"/>
    <property type="match status" value="1"/>
</dbReference>
<dbReference type="KEGG" id="ngv:CDO52_20185"/>
<dbReference type="PANTHER" id="PTHR10605">
    <property type="entry name" value="HEPARAN SULFATE SULFOTRANSFERASE"/>
    <property type="match status" value="1"/>
</dbReference>
<dbReference type="Pfam" id="PF00685">
    <property type="entry name" value="Sulfotransfer_1"/>
    <property type="match status" value="1"/>
</dbReference>
<evidence type="ECO:0000259" key="3">
    <source>
        <dbReference type="Pfam" id="PF00685"/>
    </source>
</evidence>
<keyword evidence="2" id="KW-0325">Glycoprotein</keyword>
<reference evidence="4 5" key="1">
    <citation type="submission" date="2017-08" db="EMBL/GenBank/DDBJ databases">
        <title>The complete genome sequence of Nocardiopsis gilva YIM 90087.</title>
        <authorList>
            <person name="Yin M."/>
            <person name="Tang S."/>
        </authorList>
    </citation>
    <scope>NUCLEOTIDE SEQUENCE [LARGE SCALE GENOMIC DNA]</scope>
    <source>
        <strain evidence="4 5">YIM 90087</strain>
    </source>
</reference>
<dbReference type="Gene3D" id="3.40.50.300">
    <property type="entry name" value="P-loop containing nucleotide triphosphate hydrolases"/>
    <property type="match status" value="1"/>
</dbReference>
<sequence length="276" mass="31777">MPGFPPLYNIFTPPPPPEIAQDCDAAPPDFVGVGTMKSGTTWWWSILMSHPNVFSSRESASPGHPPRSLHDLNDQIYGAKEIHFFNHYGGVRDIDPTLYHRYFPRPPGTITGEWTPRYMYDFWVPPMLRRAAPDAKLLILLRDPVERFVSALAHQSAWGSDLDPVSIDHQFRRGLYWQQARNLLSYFDRDQILVLQYERCVLDVHQEAKRTFAFLGLDTDTWRLPQDWNRRVGLDHPKPDIDQATRDAVRAAYQPDVERLLAEFPSVDGSLWPTAP</sequence>
<gene>
    <name evidence="4" type="ORF">CDO52_20185</name>
</gene>
<protein>
    <submittedName>
        <fullName evidence="4">Sulfotransferase</fullName>
    </submittedName>
</protein>
<name>A0A223S9M1_9ACTN</name>
<dbReference type="PANTHER" id="PTHR10605:SF56">
    <property type="entry name" value="BIFUNCTIONAL HEPARAN SULFATE N-DEACETYLASE_N-SULFOTRANSFERASE"/>
    <property type="match status" value="1"/>
</dbReference>
<accession>A0A223S9M1</accession>
<dbReference type="EMBL" id="CP022753">
    <property type="protein sequence ID" value="ASU84808.1"/>
    <property type="molecule type" value="Genomic_DNA"/>
</dbReference>
<evidence type="ECO:0000313" key="5">
    <source>
        <dbReference type="Proteomes" id="UP000215005"/>
    </source>
</evidence>